<dbReference type="EMBL" id="JAGRRH010000005">
    <property type="protein sequence ID" value="KAG7369495.1"/>
    <property type="molecule type" value="Genomic_DNA"/>
</dbReference>
<reference evidence="2" key="2">
    <citation type="submission" date="2021-04" db="EMBL/GenBank/DDBJ databases">
        <authorList>
            <person name="Podell S."/>
        </authorList>
    </citation>
    <scope>NUCLEOTIDE SEQUENCE</scope>
    <source>
        <strain evidence="2">Hildebrandi</strain>
    </source>
</reference>
<accession>A0A9K3LXB7</accession>
<dbReference type="Pfam" id="PF20710">
    <property type="entry name" value="DUF6824"/>
    <property type="match status" value="1"/>
</dbReference>
<gene>
    <name evidence="2" type="ORF">IV203_027241</name>
</gene>
<evidence type="ECO:0000313" key="3">
    <source>
        <dbReference type="Proteomes" id="UP000693970"/>
    </source>
</evidence>
<proteinExistence type="predicted"/>
<sequence>MIIKEGLSIDDVLLGRGTGSNEHDGNVRFRAIVKQVLRQTLASSGIKRNSSNITKSSMAATVLSIVHERGGQFVRKASKEEIVAYLGEKANQAVSPSDEKMASSSNWYVIVPRQVALEKAKQSFRHQKRVLHSEQESSARVAKELVASRSHIAQVRSSSGVDAGSLIWKDNCLATVDVSSVLKMNQMQAAIAAETPKQFHSELLSQHIMKHTGCDVLSRMTHPLLSSLSRTTNDSFVMLRSLSSGSNASPSLSASSTPTVLGLQVPVSAASSSFQDLASLLSTNTLLDDLLRQQQPQKDNVALSLLLAAAQRNEPPSNNAATTASVANDIQHDLLMRRILQQALLDRMQSSSCLSDAVAGQSSLLSEAIALAVALKQK</sequence>
<dbReference type="AlphaFoldDB" id="A0A9K3LXB7"/>
<dbReference type="InterPro" id="IPR049227">
    <property type="entry name" value="DUF6824"/>
</dbReference>
<comment type="caution">
    <text evidence="2">The sequence shown here is derived from an EMBL/GenBank/DDBJ whole genome shotgun (WGS) entry which is preliminary data.</text>
</comment>
<organism evidence="2 3">
    <name type="scientific">Nitzschia inconspicua</name>
    <dbReference type="NCBI Taxonomy" id="303405"/>
    <lineage>
        <taxon>Eukaryota</taxon>
        <taxon>Sar</taxon>
        <taxon>Stramenopiles</taxon>
        <taxon>Ochrophyta</taxon>
        <taxon>Bacillariophyta</taxon>
        <taxon>Bacillariophyceae</taxon>
        <taxon>Bacillariophycidae</taxon>
        <taxon>Bacillariales</taxon>
        <taxon>Bacillariaceae</taxon>
        <taxon>Nitzschia</taxon>
    </lineage>
</organism>
<protein>
    <recommendedName>
        <fullName evidence="1">DUF6824 domain-containing protein</fullName>
    </recommendedName>
</protein>
<reference evidence="2" key="1">
    <citation type="journal article" date="2021" name="Sci. Rep.">
        <title>Diploid genomic architecture of Nitzschia inconspicua, an elite biomass production diatom.</title>
        <authorList>
            <person name="Oliver A."/>
            <person name="Podell S."/>
            <person name="Pinowska A."/>
            <person name="Traller J.C."/>
            <person name="Smith S.R."/>
            <person name="McClure R."/>
            <person name="Beliaev A."/>
            <person name="Bohutskyi P."/>
            <person name="Hill E.A."/>
            <person name="Rabines A."/>
            <person name="Zheng H."/>
            <person name="Allen L.Z."/>
            <person name="Kuo A."/>
            <person name="Grigoriev I.V."/>
            <person name="Allen A.E."/>
            <person name="Hazlebeck D."/>
            <person name="Allen E.E."/>
        </authorList>
    </citation>
    <scope>NUCLEOTIDE SEQUENCE</scope>
    <source>
        <strain evidence="2">Hildebrandi</strain>
    </source>
</reference>
<feature type="domain" description="DUF6824" evidence="1">
    <location>
        <begin position="11"/>
        <end position="125"/>
    </location>
</feature>
<keyword evidence="3" id="KW-1185">Reference proteome</keyword>
<dbReference type="Proteomes" id="UP000693970">
    <property type="component" value="Unassembled WGS sequence"/>
</dbReference>
<name>A0A9K3LXB7_9STRA</name>
<evidence type="ECO:0000313" key="2">
    <source>
        <dbReference type="EMBL" id="KAG7369495.1"/>
    </source>
</evidence>
<evidence type="ECO:0000259" key="1">
    <source>
        <dbReference type="Pfam" id="PF20710"/>
    </source>
</evidence>